<feature type="signal peptide" evidence="1">
    <location>
        <begin position="1"/>
        <end position="21"/>
    </location>
</feature>
<dbReference type="RefSeq" id="WP_035288266.1">
    <property type="nucleotide sequence ID" value="NZ_AYXG01000220.1"/>
</dbReference>
<dbReference type="SUPFAM" id="SSF53850">
    <property type="entry name" value="Periplasmic binding protein-like II"/>
    <property type="match status" value="1"/>
</dbReference>
<dbReference type="SMART" id="SM00327">
    <property type="entry name" value="VWA"/>
    <property type="match status" value="1"/>
</dbReference>
<gene>
    <name evidence="3" type="ORF">UO65_5639</name>
</gene>
<dbReference type="OrthoDB" id="3170630at2"/>
<evidence type="ECO:0000313" key="4">
    <source>
        <dbReference type="Proteomes" id="UP000019277"/>
    </source>
</evidence>
<dbReference type="InterPro" id="IPR002035">
    <property type="entry name" value="VWF_A"/>
</dbReference>
<comment type="caution">
    <text evidence="3">The sequence shown here is derived from an EMBL/GenBank/DDBJ whole genome shotgun (WGS) entry which is preliminary data.</text>
</comment>
<dbReference type="InterPro" id="IPR036465">
    <property type="entry name" value="vWFA_dom_sf"/>
</dbReference>
<accession>W7IR74</accession>
<evidence type="ECO:0000313" key="3">
    <source>
        <dbReference type="EMBL" id="EWC59087.1"/>
    </source>
</evidence>
<dbReference type="PATRIC" id="fig|909613.9.peg.5638"/>
<dbReference type="SUPFAM" id="SSF53300">
    <property type="entry name" value="vWA-like"/>
    <property type="match status" value="1"/>
</dbReference>
<dbReference type="AlphaFoldDB" id="W7IR74"/>
<feature type="chain" id="PRO_5004896105" description="VWFA domain-containing protein" evidence="1">
    <location>
        <begin position="22"/>
        <end position="492"/>
    </location>
</feature>
<dbReference type="Proteomes" id="UP000019277">
    <property type="component" value="Unassembled WGS sequence"/>
</dbReference>
<keyword evidence="4" id="KW-1185">Reference proteome</keyword>
<sequence length="492" mass="51325">MLTRWALCALLVASALVGCTADTGDPVRLTVLADRELGDLGPLLADLRRDTGVDLVLDLRDSRDVGTGPAPGASGHDLAWVGSEALFRLRAGRGGPVPLSTSTMVSPVVVGLRPAAARRLRAVSARPSWADVADRVAAGELRLAVPDPHRSDVGLTALLGLATAAAGTGQALRAEDVTCDRLAGLRSGQEPTGPDPAAEFAARADRLDGVVDHESALLTLNASGSLDEPLELVYPRDGVVLSDFPLLLLDPGERAAYDRVVAWLLDPAHQQRIMATTARRPVDPAVPREQRLSTDVGTGMFLPESADVLDRLLAAWDEPTTAHVVFVLDFSLSMAGERAAGLRSVFGALSGTGTGGFARFHPGETLTVVRFAGQPLDERTVTVRGQPDLDRLAAAVAPDDFGRNTAIWSAVRQAYARNPTSVVLVTDGENNAGISADDLLAGLPRPAPPLFAVRIGAADPVELRRVAEATGGALVDATGGSLVDAVRGVRGC</sequence>
<protein>
    <recommendedName>
        <fullName evidence="2">VWFA domain-containing protein</fullName>
    </recommendedName>
</protein>
<dbReference type="eggNOG" id="COG2304">
    <property type="taxonomic scope" value="Bacteria"/>
</dbReference>
<organism evidence="3 4">
    <name type="scientific">Actinokineospora spheciospongiae</name>
    <dbReference type="NCBI Taxonomy" id="909613"/>
    <lineage>
        <taxon>Bacteria</taxon>
        <taxon>Bacillati</taxon>
        <taxon>Actinomycetota</taxon>
        <taxon>Actinomycetes</taxon>
        <taxon>Pseudonocardiales</taxon>
        <taxon>Pseudonocardiaceae</taxon>
        <taxon>Actinokineospora</taxon>
    </lineage>
</organism>
<dbReference type="STRING" id="909613.UO65_5639"/>
<name>W7IR74_9PSEU</name>
<keyword evidence="1" id="KW-0732">Signal</keyword>
<dbReference type="PROSITE" id="PS51257">
    <property type="entry name" value="PROKAR_LIPOPROTEIN"/>
    <property type="match status" value="1"/>
</dbReference>
<dbReference type="Gene3D" id="3.40.50.410">
    <property type="entry name" value="von Willebrand factor, type A domain"/>
    <property type="match status" value="1"/>
</dbReference>
<proteinExistence type="predicted"/>
<dbReference type="CDD" id="cd00198">
    <property type="entry name" value="vWFA"/>
    <property type="match status" value="1"/>
</dbReference>
<reference evidence="3 4" key="1">
    <citation type="journal article" date="2014" name="Genome Announc.">
        <title>Draft Genome Sequence of the Antitrypanosomally Active Sponge-Associated Bacterium Actinokineospora sp. Strain EG49.</title>
        <authorList>
            <person name="Harjes J."/>
            <person name="Ryu T."/>
            <person name="Abdelmohsen U.R."/>
            <person name="Moitinho-Silva L."/>
            <person name="Horn H."/>
            <person name="Ravasi T."/>
            <person name="Hentschel U."/>
        </authorList>
    </citation>
    <scope>NUCLEOTIDE SEQUENCE [LARGE SCALE GENOMIC DNA]</scope>
    <source>
        <strain evidence="3 4">EG49</strain>
    </source>
</reference>
<feature type="domain" description="VWFA" evidence="2">
    <location>
        <begin position="321"/>
        <end position="487"/>
    </location>
</feature>
<evidence type="ECO:0000259" key="2">
    <source>
        <dbReference type="SMART" id="SM00327"/>
    </source>
</evidence>
<dbReference type="EMBL" id="AYXG01000220">
    <property type="protein sequence ID" value="EWC59087.1"/>
    <property type="molecule type" value="Genomic_DNA"/>
</dbReference>
<evidence type="ECO:0000256" key="1">
    <source>
        <dbReference type="SAM" id="SignalP"/>
    </source>
</evidence>